<keyword evidence="3" id="KW-1185">Reference proteome</keyword>
<dbReference type="RefSeq" id="WP_252112399.1">
    <property type="nucleotide sequence ID" value="NZ_JAMSHT010000001.1"/>
</dbReference>
<keyword evidence="1" id="KW-0472">Membrane</keyword>
<dbReference type="EMBL" id="JAMSHT010000001">
    <property type="protein sequence ID" value="MCM8556846.1"/>
    <property type="molecule type" value="Genomic_DNA"/>
</dbReference>
<protein>
    <submittedName>
        <fullName evidence="2">Phage holin family protein</fullName>
    </submittedName>
</protein>
<name>A0A9X2EHL9_9SPHN</name>
<reference evidence="2" key="1">
    <citation type="submission" date="2022-06" db="EMBL/GenBank/DDBJ databases">
        <title>Sphingomicrobium sedimins sp. nov., a marine bacterium isolated from tidal flat.</title>
        <authorList>
            <person name="Kim C.-H."/>
            <person name="Yoo Y."/>
            <person name="Kim J.-J."/>
        </authorList>
    </citation>
    <scope>NUCLEOTIDE SEQUENCE</scope>
    <source>
        <strain evidence="2">GRR-S6-50</strain>
    </source>
</reference>
<dbReference type="Proteomes" id="UP001155128">
    <property type="component" value="Unassembled WGS sequence"/>
</dbReference>
<dbReference type="InterPro" id="IPR009937">
    <property type="entry name" value="Phage_holin_3_6"/>
</dbReference>
<proteinExistence type="predicted"/>
<feature type="transmembrane region" description="Helical" evidence="1">
    <location>
        <begin position="85"/>
        <end position="105"/>
    </location>
</feature>
<feature type="transmembrane region" description="Helical" evidence="1">
    <location>
        <begin position="53"/>
        <end position="79"/>
    </location>
</feature>
<keyword evidence="1" id="KW-0812">Transmembrane</keyword>
<sequence length="114" mass="11745">MLDRPPSDNYDPDAEVGDLLGKVVGDARALAEAEIALARTRVMVEIGRYKVPVILFGIAMAFLTAALVAFAVGITLALSTLIGPLGAGLAATAMFVLVGGLLAYVGKSKLERGS</sequence>
<evidence type="ECO:0000313" key="3">
    <source>
        <dbReference type="Proteomes" id="UP001155128"/>
    </source>
</evidence>
<dbReference type="Pfam" id="PF07332">
    <property type="entry name" value="Phage_holin_3_6"/>
    <property type="match status" value="1"/>
</dbReference>
<accession>A0A9X2EHL9</accession>
<evidence type="ECO:0000256" key="1">
    <source>
        <dbReference type="SAM" id="Phobius"/>
    </source>
</evidence>
<evidence type="ECO:0000313" key="2">
    <source>
        <dbReference type="EMBL" id="MCM8556846.1"/>
    </source>
</evidence>
<comment type="caution">
    <text evidence="2">The sequence shown here is derived from an EMBL/GenBank/DDBJ whole genome shotgun (WGS) entry which is preliminary data.</text>
</comment>
<organism evidence="2 3">
    <name type="scientific">Sphingomicrobium sediminis</name>
    <dbReference type="NCBI Taxonomy" id="2950949"/>
    <lineage>
        <taxon>Bacteria</taxon>
        <taxon>Pseudomonadati</taxon>
        <taxon>Pseudomonadota</taxon>
        <taxon>Alphaproteobacteria</taxon>
        <taxon>Sphingomonadales</taxon>
        <taxon>Sphingomonadaceae</taxon>
        <taxon>Sphingomicrobium</taxon>
    </lineage>
</organism>
<keyword evidence="1" id="KW-1133">Transmembrane helix</keyword>
<dbReference type="AlphaFoldDB" id="A0A9X2EHL9"/>
<gene>
    <name evidence="2" type="ORF">NDO55_03325</name>
</gene>